<dbReference type="HOGENOM" id="CLU_314829_0_0_1"/>
<proteinExistence type="predicted"/>
<protein>
    <submittedName>
        <fullName evidence="2">Uncharacterized protein</fullName>
    </submittedName>
</protein>
<organism evidence="2 3">
    <name type="scientific">Tetranychus urticae</name>
    <name type="common">Two-spotted spider mite</name>
    <dbReference type="NCBI Taxonomy" id="32264"/>
    <lineage>
        <taxon>Eukaryota</taxon>
        <taxon>Metazoa</taxon>
        <taxon>Ecdysozoa</taxon>
        <taxon>Arthropoda</taxon>
        <taxon>Chelicerata</taxon>
        <taxon>Arachnida</taxon>
        <taxon>Acari</taxon>
        <taxon>Acariformes</taxon>
        <taxon>Trombidiformes</taxon>
        <taxon>Prostigmata</taxon>
        <taxon>Eleutherengona</taxon>
        <taxon>Raphignathae</taxon>
        <taxon>Tetranychoidea</taxon>
        <taxon>Tetranychidae</taxon>
        <taxon>Tetranychus</taxon>
    </lineage>
</organism>
<evidence type="ECO:0000313" key="2">
    <source>
        <dbReference type="EnsemblMetazoa" id="tetur52g00080.1"/>
    </source>
</evidence>
<evidence type="ECO:0000256" key="1">
    <source>
        <dbReference type="SAM" id="MobiDB-lite"/>
    </source>
</evidence>
<evidence type="ECO:0000313" key="3">
    <source>
        <dbReference type="Proteomes" id="UP000015104"/>
    </source>
</evidence>
<keyword evidence="3" id="KW-1185">Reference proteome</keyword>
<reference evidence="2" key="2">
    <citation type="submission" date="2015-06" db="UniProtKB">
        <authorList>
            <consortium name="EnsemblMetazoa"/>
        </authorList>
    </citation>
    <scope>IDENTIFICATION</scope>
</reference>
<feature type="region of interest" description="Disordered" evidence="1">
    <location>
        <begin position="30"/>
        <end position="65"/>
    </location>
</feature>
<feature type="compositionally biased region" description="Basic and acidic residues" evidence="1">
    <location>
        <begin position="56"/>
        <end position="65"/>
    </location>
</feature>
<feature type="compositionally biased region" description="Polar residues" evidence="1">
    <location>
        <begin position="339"/>
        <end position="356"/>
    </location>
</feature>
<dbReference type="AlphaFoldDB" id="T1L5R1"/>
<feature type="region of interest" description="Disordered" evidence="1">
    <location>
        <begin position="808"/>
        <end position="860"/>
    </location>
</feature>
<feature type="region of interest" description="Disordered" evidence="1">
    <location>
        <begin position="339"/>
        <end position="366"/>
    </location>
</feature>
<feature type="compositionally biased region" description="Polar residues" evidence="1">
    <location>
        <begin position="33"/>
        <end position="55"/>
    </location>
</feature>
<sequence>MASTPILQSSKQCLQKQSDDWFFLPIMEDKENSSQNSQDPNISQNTGVIGGQTNEKGTDASREGNEVEYDADADAIEAAHCINTMKDLIDAPPVVDTDIAAKEKSSLDGEVSSGRGTMSSNMLEDDLDPILDDLGSLDLFVSDPNYTATVILNNLGSAINSMLEEYKVKWQTKVLGQLNDGSAQTSWKDGLGGKNVADAKPIDIILAHIPYAARKQVDILFKQIDNHLQHTKRITKRFEYYLNICRSFGSDVQEDERLLENVLGTGGELHNLMVANETFDWYAGCTSKYVKPAEAYDVLSEFSSGAETIGPNLDVLNEPDPVEFPEVQVQLQVQRTSIVPTPSTSRGATGNSTPSNPKRKVFPLTPPSLSKRTKQLKIDDLFESTPVKPASPKNHRVFKYRFPTFSEEDEEEVVEVEPTNKRSPIANVRDYMPDADTSDEELDDFISRFADATDIPNASLVSVRKCTQKHCLYVEKLDIGSNIGKHYSSFHPNKVDIKDKYIKMALPDKQFDFLSMIKRGVSDEMNLIKRTYQGKWSEDVVALGPVITKRVLNRFVSLAPEPAMMNTEVNIVVNATQILCQYQTIRIKLKSATDSRVKRCKSPTQTGLRMCNKVVPPTRTLQFLEGILQMDKQPAQQSMHSLSALNRDEDRFAGEIIVGARKLVSAAAAELDAFNEDLLKKSVELQRSRVKDAGGVETQVESGEIDTRRVIDIILESINPADSGALLDIRIAVENYLFMAEKMVTRLKTLVDKTTHISKKHYRTYGFIRDYHNSLKELDATFLPTAPKEWYQPEKLITGKLDIPERKVTPVLSDPAERKQRGSRSSESSETARALEKSRSKTLSVTKNKPAERTEPDNPNQDDLILVQLCLHKVCPYVAYNVTSEDFKNHYREFHPKGRIPADIYHVVRMRRSEYKRQRNQWEMFYSRK</sequence>
<dbReference type="EnsemblMetazoa" id="tetur52g00080.1">
    <property type="protein sequence ID" value="tetur52g00080.1"/>
    <property type="gene ID" value="tetur52g00080"/>
</dbReference>
<accession>T1L5R1</accession>
<reference evidence="3" key="1">
    <citation type="submission" date="2011-08" db="EMBL/GenBank/DDBJ databases">
        <authorList>
            <person name="Rombauts S."/>
        </authorList>
    </citation>
    <scope>NUCLEOTIDE SEQUENCE</scope>
    <source>
        <strain evidence="3">London</strain>
    </source>
</reference>
<name>T1L5R1_TETUR</name>
<dbReference type="EMBL" id="CAEY01001435">
    <property type="status" value="NOT_ANNOTATED_CDS"/>
    <property type="molecule type" value="Genomic_DNA"/>
</dbReference>
<dbReference type="Proteomes" id="UP000015104">
    <property type="component" value="Unassembled WGS sequence"/>
</dbReference>